<dbReference type="AlphaFoldDB" id="A0A069RCK9"/>
<feature type="transmembrane region" description="Helical" evidence="1">
    <location>
        <begin position="135"/>
        <end position="159"/>
    </location>
</feature>
<dbReference type="EMBL" id="JJMM01000026">
    <property type="protein sequence ID" value="KDR93980.1"/>
    <property type="molecule type" value="Genomic_DNA"/>
</dbReference>
<dbReference type="STRING" id="1121324.CLIT_23c02520"/>
<name>A0A069RCK9_PEPLI</name>
<sequence length="173" mass="18308">MNLKKNILTALLLAIGFILHQLVPGALGSMKFDIMLSVIFVSIFINSEFKNAVLTALLGGIITALTTTFPGGQLPNIIDKLVTCMVVFAMVKIAEKIKFNKISAGIIAFVGTIVSGSVFLYSALLIVGLPAPFGALFIGIVLPTAVTNIFVTVAVYGAVNMALKMSNFSLARQ</sequence>
<gene>
    <name evidence="2" type="primary">trpP</name>
    <name evidence="2" type="ORF">CLIT_23c02520</name>
</gene>
<keyword evidence="1" id="KW-0812">Transmembrane</keyword>
<keyword evidence="1" id="KW-0472">Membrane</keyword>
<protein>
    <submittedName>
        <fullName evidence="2">Putative tryptophan transport protein TrpP</fullName>
    </submittedName>
</protein>
<dbReference type="InterPro" id="IPR031360">
    <property type="entry name" value="TrpP"/>
</dbReference>
<dbReference type="Proteomes" id="UP000027946">
    <property type="component" value="Unassembled WGS sequence"/>
</dbReference>
<evidence type="ECO:0000313" key="2">
    <source>
        <dbReference type="EMBL" id="KDR93980.1"/>
    </source>
</evidence>
<proteinExistence type="predicted"/>
<comment type="caution">
    <text evidence="2">The sequence shown here is derived from an EMBL/GenBank/DDBJ whole genome shotgun (WGS) entry which is preliminary data.</text>
</comment>
<evidence type="ECO:0000256" key="1">
    <source>
        <dbReference type="SAM" id="Phobius"/>
    </source>
</evidence>
<dbReference type="eggNOG" id="ENOG5032SBU">
    <property type="taxonomic scope" value="Bacteria"/>
</dbReference>
<dbReference type="Pfam" id="PF17099">
    <property type="entry name" value="TrpP"/>
    <property type="match status" value="1"/>
</dbReference>
<accession>A0A069RCK9</accession>
<keyword evidence="1" id="KW-1133">Transmembrane helix</keyword>
<dbReference type="OrthoDB" id="2243651at2"/>
<keyword evidence="3" id="KW-1185">Reference proteome</keyword>
<reference evidence="2 3" key="1">
    <citation type="submission" date="2014-03" db="EMBL/GenBank/DDBJ databases">
        <title>Genome sequence of Clostridium litorale W6, DSM 5388.</title>
        <authorList>
            <person name="Poehlein A."/>
            <person name="Jagirdar A."/>
            <person name="Khonsari B."/>
            <person name="Chibani C.M."/>
            <person name="Gutierrez Gutierrez D.A."/>
            <person name="Davydova E."/>
            <person name="Alghaithi H.S."/>
            <person name="Nair K.P."/>
            <person name="Dhamotharan K."/>
            <person name="Chandran L."/>
            <person name="G W."/>
            <person name="Daniel R."/>
        </authorList>
    </citation>
    <scope>NUCLEOTIDE SEQUENCE [LARGE SCALE GENOMIC DNA]</scope>
    <source>
        <strain evidence="2 3">W6</strain>
    </source>
</reference>
<evidence type="ECO:0000313" key="3">
    <source>
        <dbReference type="Proteomes" id="UP000027946"/>
    </source>
</evidence>
<feature type="transmembrane region" description="Helical" evidence="1">
    <location>
        <begin position="7"/>
        <end position="23"/>
    </location>
</feature>
<feature type="transmembrane region" description="Helical" evidence="1">
    <location>
        <begin position="52"/>
        <end position="71"/>
    </location>
</feature>
<dbReference type="RefSeq" id="WP_038267713.1">
    <property type="nucleotide sequence ID" value="NZ_FSRH01000003.1"/>
</dbReference>
<organism evidence="2 3">
    <name type="scientific">Peptoclostridium litorale DSM 5388</name>
    <dbReference type="NCBI Taxonomy" id="1121324"/>
    <lineage>
        <taxon>Bacteria</taxon>
        <taxon>Bacillati</taxon>
        <taxon>Bacillota</taxon>
        <taxon>Clostridia</taxon>
        <taxon>Peptostreptococcales</taxon>
        <taxon>Peptoclostridiaceae</taxon>
        <taxon>Peptoclostridium</taxon>
    </lineage>
</organism>
<feature type="transmembrane region" description="Helical" evidence="1">
    <location>
        <begin position="106"/>
        <end position="129"/>
    </location>
</feature>